<gene>
    <name evidence="2" type="ORF">PMAYCL1PPCAC_01079</name>
</gene>
<dbReference type="AlphaFoldDB" id="A0AAN4YZY7"/>
<comment type="caution">
    <text evidence="2">The sequence shown here is derived from an EMBL/GenBank/DDBJ whole genome shotgun (WGS) entry which is preliminary data.</text>
</comment>
<evidence type="ECO:0000313" key="3">
    <source>
        <dbReference type="Proteomes" id="UP001328107"/>
    </source>
</evidence>
<keyword evidence="3" id="KW-1185">Reference proteome</keyword>
<organism evidence="2 3">
    <name type="scientific">Pristionchus mayeri</name>
    <dbReference type="NCBI Taxonomy" id="1317129"/>
    <lineage>
        <taxon>Eukaryota</taxon>
        <taxon>Metazoa</taxon>
        <taxon>Ecdysozoa</taxon>
        <taxon>Nematoda</taxon>
        <taxon>Chromadorea</taxon>
        <taxon>Rhabditida</taxon>
        <taxon>Rhabditina</taxon>
        <taxon>Diplogasteromorpha</taxon>
        <taxon>Diplogasteroidea</taxon>
        <taxon>Neodiplogasteridae</taxon>
        <taxon>Pristionchus</taxon>
    </lineage>
</organism>
<evidence type="ECO:0000256" key="1">
    <source>
        <dbReference type="SAM" id="MobiDB-lite"/>
    </source>
</evidence>
<dbReference type="Proteomes" id="UP001328107">
    <property type="component" value="Unassembled WGS sequence"/>
</dbReference>
<dbReference type="EMBL" id="BTRK01000001">
    <property type="protein sequence ID" value="GMR30884.1"/>
    <property type="molecule type" value="Genomic_DNA"/>
</dbReference>
<feature type="non-terminal residue" evidence="2">
    <location>
        <position position="183"/>
    </location>
</feature>
<sequence length="183" mass="20779">MKPVLACDLKEFRTDLEERLAVLHLLEGRVRRAVADHVRSFKPGERCQLIHQRVRERVHLVVAAGGTVNGDEGESVVLSCVRNERGAEVSAVFGRREEIVHDSSWKGQFGRLRGSNREQHADLTLFIDSEPCALERILQVDARKHSISPCSCSRRPLQHLISDGQQDQAMSCRRRPQRQEQIA</sequence>
<name>A0AAN4YZY7_9BILA</name>
<evidence type="ECO:0000313" key="2">
    <source>
        <dbReference type="EMBL" id="GMR30884.1"/>
    </source>
</evidence>
<feature type="region of interest" description="Disordered" evidence="1">
    <location>
        <begin position="163"/>
        <end position="183"/>
    </location>
</feature>
<accession>A0AAN4YZY7</accession>
<reference evidence="3" key="1">
    <citation type="submission" date="2022-10" db="EMBL/GenBank/DDBJ databases">
        <title>Genome assembly of Pristionchus species.</title>
        <authorList>
            <person name="Yoshida K."/>
            <person name="Sommer R.J."/>
        </authorList>
    </citation>
    <scope>NUCLEOTIDE SEQUENCE [LARGE SCALE GENOMIC DNA]</scope>
    <source>
        <strain evidence="3">RS5460</strain>
    </source>
</reference>
<proteinExistence type="predicted"/>
<protein>
    <submittedName>
        <fullName evidence="2">Uncharacterized protein</fullName>
    </submittedName>
</protein>